<evidence type="ECO:0000256" key="9">
    <source>
        <dbReference type="ARBA" id="ARBA00022833"/>
    </source>
</evidence>
<evidence type="ECO:0000256" key="12">
    <source>
        <dbReference type="ARBA" id="ARBA00023136"/>
    </source>
</evidence>
<dbReference type="GO" id="GO:0006513">
    <property type="term" value="P:protein monoubiquitination"/>
    <property type="evidence" value="ECO:0007669"/>
    <property type="project" value="TreeGrafter"/>
</dbReference>
<keyword evidence="6" id="KW-0812">Transmembrane</keyword>
<dbReference type="EMBL" id="CAJHJF010000314">
    <property type="protein sequence ID" value="CAD6900235.1"/>
    <property type="molecule type" value="Genomic_DNA"/>
</dbReference>
<gene>
    <name evidence="18" type="ORF">JKILLFL_G5255</name>
</gene>
<evidence type="ECO:0000256" key="15">
    <source>
        <dbReference type="ARBA" id="ARBA00034505"/>
    </source>
</evidence>
<name>A0A9N8LH05_9BASI</name>
<evidence type="ECO:0000256" key="4">
    <source>
        <dbReference type="ARBA" id="ARBA00018980"/>
    </source>
</evidence>
<evidence type="ECO:0000256" key="1">
    <source>
        <dbReference type="ARBA" id="ARBA00004585"/>
    </source>
</evidence>
<comment type="pathway">
    <text evidence="2">Protein modification; protein ubiquitination.</text>
</comment>
<dbReference type="InterPro" id="IPR017375">
    <property type="entry name" value="PEX12"/>
</dbReference>
<keyword evidence="5" id="KW-0813">Transport</keyword>
<proteinExistence type="inferred from homology"/>
<evidence type="ECO:0000256" key="6">
    <source>
        <dbReference type="ARBA" id="ARBA00022692"/>
    </source>
</evidence>
<evidence type="ECO:0000313" key="19">
    <source>
        <dbReference type="Proteomes" id="UP000836404"/>
    </source>
</evidence>
<evidence type="ECO:0000256" key="5">
    <source>
        <dbReference type="ARBA" id="ARBA00022448"/>
    </source>
</evidence>
<dbReference type="GO" id="GO:0016562">
    <property type="term" value="P:protein import into peroxisome matrix, receptor recycling"/>
    <property type="evidence" value="ECO:0007669"/>
    <property type="project" value="UniProtKB-ARBA"/>
</dbReference>
<dbReference type="AlphaFoldDB" id="A0A9N8LH05"/>
<evidence type="ECO:0000256" key="8">
    <source>
        <dbReference type="ARBA" id="ARBA00022771"/>
    </source>
</evidence>
<organism evidence="18 19">
    <name type="scientific">Tilletia laevis</name>
    <dbReference type="NCBI Taxonomy" id="157183"/>
    <lineage>
        <taxon>Eukaryota</taxon>
        <taxon>Fungi</taxon>
        <taxon>Dikarya</taxon>
        <taxon>Basidiomycota</taxon>
        <taxon>Ustilaginomycotina</taxon>
        <taxon>Exobasidiomycetes</taxon>
        <taxon>Tilletiales</taxon>
        <taxon>Tilletiaceae</taxon>
        <taxon>Tilletia</taxon>
    </lineage>
</organism>
<comment type="subunit">
    <text evidence="15">Component of the PEX2-PEX10-PEX12 retrotranslocation channel, composed of PEX2, PEX10 and PEX12.</text>
</comment>
<dbReference type="GO" id="GO:0004842">
    <property type="term" value="F:ubiquitin-protein transferase activity"/>
    <property type="evidence" value="ECO:0007669"/>
    <property type="project" value="TreeGrafter"/>
</dbReference>
<dbReference type="PANTHER" id="PTHR12888">
    <property type="entry name" value="PEROXISOME ASSEMBLY PROTEIN 12 PEROXIN-12"/>
    <property type="match status" value="1"/>
</dbReference>
<keyword evidence="10" id="KW-0653">Protein transport</keyword>
<evidence type="ECO:0000256" key="10">
    <source>
        <dbReference type="ARBA" id="ARBA00022927"/>
    </source>
</evidence>
<evidence type="ECO:0000313" key="18">
    <source>
        <dbReference type="EMBL" id="CAD6900235.1"/>
    </source>
</evidence>
<keyword evidence="13" id="KW-0576">Peroxisome</keyword>
<dbReference type="InterPro" id="IPR006845">
    <property type="entry name" value="Pex_N"/>
</dbReference>
<dbReference type="Pfam" id="PF04757">
    <property type="entry name" value="Pex2_Pex12"/>
    <property type="match status" value="1"/>
</dbReference>
<feature type="region of interest" description="Disordered" evidence="16">
    <location>
        <begin position="94"/>
        <end position="131"/>
    </location>
</feature>
<keyword evidence="19" id="KW-1185">Reference proteome</keyword>
<keyword evidence="9" id="KW-0862">Zinc</keyword>
<reference evidence="18 19" key="1">
    <citation type="submission" date="2020-10" db="EMBL/GenBank/DDBJ databases">
        <authorList>
            <person name="Sedaghatjoo S."/>
        </authorList>
    </citation>
    <scope>NUCLEOTIDE SEQUENCE [LARGE SCALE GENOMIC DNA]</scope>
    <source>
        <strain evidence="18 19">LLFL</strain>
    </source>
</reference>
<evidence type="ECO:0000256" key="14">
    <source>
        <dbReference type="ARBA" id="ARBA00029692"/>
    </source>
</evidence>
<dbReference type="PANTHER" id="PTHR12888:SF0">
    <property type="entry name" value="PEROXISOME ASSEMBLY PROTEIN 12"/>
    <property type="match status" value="1"/>
</dbReference>
<keyword evidence="8" id="KW-0863">Zinc-finger</keyword>
<evidence type="ECO:0000259" key="17">
    <source>
        <dbReference type="Pfam" id="PF04757"/>
    </source>
</evidence>
<comment type="similarity">
    <text evidence="3">Belongs to the pex2/pex10/pex12 family.</text>
</comment>
<feature type="compositionally biased region" description="Low complexity" evidence="16">
    <location>
        <begin position="94"/>
        <end position="113"/>
    </location>
</feature>
<keyword evidence="7" id="KW-0479">Metal-binding</keyword>
<feature type="domain" description="Pex N-terminal" evidence="17">
    <location>
        <begin position="24"/>
        <end position="124"/>
    </location>
</feature>
<sequence>MRFGCGSTSGSLPLLELAHHRIVELSSLLRPAIRYVLTVLARRNPRYLPRLVNRCDEIYGLLLLAVERHYLATGGSSFAENFYGLRRRRRPAIATDRAKAAGAARSGSAASTSLESRRLTAGRRAPGEARQ</sequence>
<keyword evidence="11" id="KW-1133">Transmembrane helix</keyword>
<evidence type="ECO:0000256" key="2">
    <source>
        <dbReference type="ARBA" id="ARBA00004906"/>
    </source>
</evidence>
<protein>
    <recommendedName>
        <fullName evidence="4">Peroxisome assembly protein 12</fullName>
    </recommendedName>
    <alternativeName>
        <fullName evidence="14">Peroxin-12</fullName>
    </alternativeName>
</protein>
<accession>A0A9N8LH05</accession>
<keyword evidence="12" id="KW-0472">Membrane</keyword>
<dbReference type="GO" id="GO:0008270">
    <property type="term" value="F:zinc ion binding"/>
    <property type="evidence" value="ECO:0007669"/>
    <property type="project" value="UniProtKB-KW"/>
</dbReference>
<comment type="subcellular location">
    <subcellularLocation>
        <location evidence="1">Peroxisome membrane</location>
        <topology evidence="1">Multi-pass membrane protein</topology>
    </subcellularLocation>
</comment>
<evidence type="ECO:0000256" key="7">
    <source>
        <dbReference type="ARBA" id="ARBA00022723"/>
    </source>
</evidence>
<evidence type="ECO:0000256" key="11">
    <source>
        <dbReference type="ARBA" id="ARBA00022989"/>
    </source>
</evidence>
<evidence type="ECO:0000256" key="16">
    <source>
        <dbReference type="SAM" id="MobiDB-lite"/>
    </source>
</evidence>
<dbReference type="Proteomes" id="UP000836404">
    <property type="component" value="Unassembled WGS sequence"/>
</dbReference>
<comment type="caution">
    <text evidence="18">The sequence shown here is derived from an EMBL/GenBank/DDBJ whole genome shotgun (WGS) entry which is preliminary data.</text>
</comment>
<dbReference type="GO" id="GO:1990429">
    <property type="term" value="C:peroxisomal importomer complex"/>
    <property type="evidence" value="ECO:0007669"/>
    <property type="project" value="TreeGrafter"/>
</dbReference>
<evidence type="ECO:0000256" key="13">
    <source>
        <dbReference type="ARBA" id="ARBA00023140"/>
    </source>
</evidence>
<dbReference type="GO" id="GO:0005778">
    <property type="term" value="C:peroxisomal membrane"/>
    <property type="evidence" value="ECO:0007669"/>
    <property type="project" value="UniProtKB-SubCell"/>
</dbReference>
<evidence type="ECO:0000256" key="3">
    <source>
        <dbReference type="ARBA" id="ARBA00008704"/>
    </source>
</evidence>